<dbReference type="Proteomes" id="UP000053477">
    <property type="component" value="Unassembled WGS sequence"/>
</dbReference>
<dbReference type="PROSITE" id="PS50865">
    <property type="entry name" value="ZF_MYND_2"/>
    <property type="match status" value="1"/>
</dbReference>
<name>A0A0H2R7U4_9AGAM</name>
<keyword evidence="1" id="KW-0479">Metal-binding</keyword>
<dbReference type="Gene3D" id="6.10.140.2220">
    <property type="match status" value="1"/>
</dbReference>
<dbReference type="InterPro" id="IPR002893">
    <property type="entry name" value="Znf_MYND"/>
</dbReference>
<evidence type="ECO:0000313" key="7">
    <source>
        <dbReference type="Proteomes" id="UP000053477"/>
    </source>
</evidence>
<evidence type="ECO:0000313" key="6">
    <source>
        <dbReference type="EMBL" id="KLO05568.1"/>
    </source>
</evidence>
<keyword evidence="2 4" id="KW-0863">Zinc-finger</keyword>
<dbReference type="STRING" id="27342.A0A0H2R7U4"/>
<dbReference type="InParanoid" id="A0A0H2R7U4"/>
<dbReference type="EMBL" id="KQ086290">
    <property type="protein sequence ID" value="KLO05568.1"/>
    <property type="molecule type" value="Genomic_DNA"/>
</dbReference>
<sequence>MSSSKASDDRTTEDVQKRIAQNPAQTIEFAGEGSQLHARVLATSMRDIPVQFIPALIDIYAALIQKHGDEVTYDSEGYIEVVLMESAILAMSQIGKVFYSRNPSTHQNVLRSLPALYSWAKSASEWLMKSSQDENHGCITRLRRRLMTAIQGAIMVMFDSGAEGVRFIWEHDVYCLAVNLWMQLGGYHIEEEFKAAQTLMYCRRIFFERSSSVTLRLATDKFGIYILQRVSCDESQALVLAKIRIRNACKATASNERNDFVEMQLEVLATLIDAPGSASNYLNDEDGIRMILSTMNSGVKDELWGIVGQCIVIVERICSRTPSSKAIRKVLEGQLLENLMAITHRCSRLKIHAAVSFRVLMERTLPDALLFQTVFDCCGALNSQLANRASLSSSVELGEQWMHLFHLYDGMDKFTETIIRKKLHECDNRSCDKKETRPCQFQKCAGCESRFYCSRICQKQAWNDAGDKKRWHRTECKTMQEIQRSIHLSTREIKGLVQLAIMEAQAFVIQGRISKCAHSTGISLHMQYRRRFVREHKTATSVVLESSGTRSGASKVPQIRLGNAIPDAQTVKVGIKVTFPWNDEERNMSFDTFLRLSQ</sequence>
<feature type="domain" description="MYND-type" evidence="5">
    <location>
        <begin position="428"/>
        <end position="476"/>
    </location>
</feature>
<dbReference type="SUPFAM" id="SSF144232">
    <property type="entry name" value="HIT/MYND zinc finger-like"/>
    <property type="match status" value="1"/>
</dbReference>
<dbReference type="OrthoDB" id="3071250at2759"/>
<evidence type="ECO:0000256" key="4">
    <source>
        <dbReference type="PROSITE-ProRule" id="PRU00134"/>
    </source>
</evidence>
<dbReference type="AlphaFoldDB" id="A0A0H2R7U4"/>
<proteinExistence type="predicted"/>
<evidence type="ECO:0000259" key="5">
    <source>
        <dbReference type="PROSITE" id="PS50865"/>
    </source>
</evidence>
<protein>
    <recommendedName>
        <fullName evidence="5">MYND-type domain-containing protein</fullName>
    </recommendedName>
</protein>
<dbReference type="GO" id="GO:0008270">
    <property type="term" value="F:zinc ion binding"/>
    <property type="evidence" value="ECO:0007669"/>
    <property type="project" value="UniProtKB-KW"/>
</dbReference>
<gene>
    <name evidence="6" type="ORF">SCHPADRAFT_946800</name>
</gene>
<organism evidence="6 7">
    <name type="scientific">Schizopora paradoxa</name>
    <dbReference type="NCBI Taxonomy" id="27342"/>
    <lineage>
        <taxon>Eukaryota</taxon>
        <taxon>Fungi</taxon>
        <taxon>Dikarya</taxon>
        <taxon>Basidiomycota</taxon>
        <taxon>Agaricomycotina</taxon>
        <taxon>Agaricomycetes</taxon>
        <taxon>Hymenochaetales</taxon>
        <taxon>Schizoporaceae</taxon>
        <taxon>Schizopora</taxon>
    </lineage>
</organism>
<keyword evidence="3" id="KW-0862">Zinc</keyword>
<reference evidence="6 7" key="1">
    <citation type="submission" date="2015-04" db="EMBL/GenBank/DDBJ databases">
        <title>Complete genome sequence of Schizopora paradoxa KUC8140, a cosmopolitan wood degrader in East Asia.</title>
        <authorList>
            <consortium name="DOE Joint Genome Institute"/>
            <person name="Min B."/>
            <person name="Park H."/>
            <person name="Jang Y."/>
            <person name="Kim J.-J."/>
            <person name="Kim K.H."/>
            <person name="Pangilinan J."/>
            <person name="Lipzen A."/>
            <person name="Riley R."/>
            <person name="Grigoriev I.V."/>
            <person name="Spatafora J.W."/>
            <person name="Choi I.-G."/>
        </authorList>
    </citation>
    <scope>NUCLEOTIDE SEQUENCE [LARGE SCALE GENOMIC DNA]</scope>
    <source>
        <strain evidence="6 7">KUC8140</strain>
    </source>
</reference>
<evidence type="ECO:0000256" key="3">
    <source>
        <dbReference type="ARBA" id="ARBA00022833"/>
    </source>
</evidence>
<keyword evidence="7" id="KW-1185">Reference proteome</keyword>
<accession>A0A0H2R7U4</accession>
<evidence type="ECO:0000256" key="2">
    <source>
        <dbReference type="ARBA" id="ARBA00022771"/>
    </source>
</evidence>
<evidence type="ECO:0000256" key="1">
    <source>
        <dbReference type="ARBA" id="ARBA00022723"/>
    </source>
</evidence>